<feature type="transmembrane region" description="Helical" evidence="7">
    <location>
        <begin position="12"/>
        <end position="29"/>
    </location>
</feature>
<dbReference type="GeneID" id="113855515"/>
<dbReference type="GO" id="GO:0016020">
    <property type="term" value="C:membrane"/>
    <property type="evidence" value="ECO:0007669"/>
    <property type="project" value="UniProtKB-SubCell"/>
</dbReference>
<proteinExistence type="inferred from homology"/>
<evidence type="ECO:0000256" key="6">
    <source>
        <dbReference type="ARBA" id="ARBA00023136"/>
    </source>
</evidence>
<evidence type="ECO:0000259" key="9">
    <source>
        <dbReference type="Pfam" id="PF14416"/>
    </source>
</evidence>
<reference evidence="10" key="1">
    <citation type="journal article" date="2019" name="Toxins">
        <title>Detection of Abrin-Like and Prepropulchellin-Like Toxin Genes and Transcripts Using Whole Genome Sequencing and Full-Length Transcript Sequencing of Abrus precatorius.</title>
        <authorList>
            <person name="Hovde B.T."/>
            <person name="Daligault H.E."/>
            <person name="Hanschen E.R."/>
            <person name="Kunde Y.A."/>
            <person name="Johnson M.B."/>
            <person name="Starkenburg S.R."/>
            <person name="Johnson S.L."/>
        </authorList>
    </citation>
    <scope>NUCLEOTIDE SEQUENCE [LARGE SCALE GENOMIC DNA]</scope>
</reference>
<dbReference type="Pfam" id="PF14416">
    <property type="entry name" value="PMR5N"/>
    <property type="match status" value="1"/>
</dbReference>
<dbReference type="PANTHER" id="PTHR32285">
    <property type="entry name" value="PROTEIN TRICHOME BIREFRINGENCE-LIKE 9-RELATED"/>
    <property type="match status" value="1"/>
</dbReference>
<evidence type="ECO:0000256" key="7">
    <source>
        <dbReference type="SAM" id="Phobius"/>
    </source>
</evidence>
<gene>
    <name evidence="11" type="primary">LOC113855515</name>
</gene>
<keyword evidence="3 7" id="KW-0812">Transmembrane</keyword>
<comment type="subcellular location">
    <subcellularLocation>
        <location evidence="1">Membrane</location>
        <topology evidence="1">Single-pass membrane protein</topology>
    </subcellularLocation>
</comment>
<evidence type="ECO:0000256" key="3">
    <source>
        <dbReference type="ARBA" id="ARBA00022692"/>
    </source>
</evidence>
<protein>
    <submittedName>
        <fullName evidence="11">Protein trichome birefringence-like 41</fullName>
    </submittedName>
</protein>
<keyword evidence="10" id="KW-1185">Reference proteome</keyword>
<evidence type="ECO:0000259" key="8">
    <source>
        <dbReference type="Pfam" id="PF13839"/>
    </source>
</evidence>
<keyword evidence="4" id="KW-0735">Signal-anchor</keyword>
<dbReference type="InterPro" id="IPR025846">
    <property type="entry name" value="TBL_N"/>
</dbReference>
<evidence type="ECO:0000256" key="5">
    <source>
        <dbReference type="ARBA" id="ARBA00022989"/>
    </source>
</evidence>
<feature type="domain" description="Trichome birefringence-like C-terminal" evidence="8">
    <location>
        <begin position="95"/>
        <end position="359"/>
    </location>
</feature>
<dbReference type="AlphaFoldDB" id="A0A8B8KI92"/>
<keyword evidence="5 7" id="KW-1133">Transmembrane helix</keyword>
<dbReference type="InterPro" id="IPR029962">
    <property type="entry name" value="TBL"/>
</dbReference>
<evidence type="ECO:0000256" key="2">
    <source>
        <dbReference type="ARBA" id="ARBA00007727"/>
    </source>
</evidence>
<accession>A0A8B8KI92</accession>
<comment type="similarity">
    <text evidence="2">Belongs to the PC-esterase family. TBL subfamily.</text>
</comment>
<feature type="domain" description="Trichome birefringence-like N-terminal" evidence="9">
    <location>
        <begin position="39"/>
        <end position="92"/>
    </location>
</feature>
<dbReference type="KEGG" id="aprc:113855515"/>
<name>A0A8B8KI92_ABRPR</name>
<evidence type="ECO:0000256" key="1">
    <source>
        <dbReference type="ARBA" id="ARBA00004167"/>
    </source>
</evidence>
<dbReference type="Proteomes" id="UP000694853">
    <property type="component" value="Unplaced"/>
</dbReference>
<dbReference type="GO" id="GO:0005794">
    <property type="term" value="C:Golgi apparatus"/>
    <property type="evidence" value="ECO:0007669"/>
    <property type="project" value="TreeGrafter"/>
</dbReference>
<dbReference type="Pfam" id="PF13839">
    <property type="entry name" value="PC-Esterase"/>
    <property type="match status" value="1"/>
</dbReference>
<organism evidence="10 11">
    <name type="scientific">Abrus precatorius</name>
    <name type="common">Indian licorice</name>
    <name type="synonym">Glycine abrus</name>
    <dbReference type="NCBI Taxonomy" id="3816"/>
    <lineage>
        <taxon>Eukaryota</taxon>
        <taxon>Viridiplantae</taxon>
        <taxon>Streptophyta</taxon>
        <taxon>Embryophyta</taxon>
        <taxon>Tracheophyta</taxon>
        <taxon>Spermatophyta</taxon>
        <taxon>Magnoliopsida</taxon>
        <taxon>eudicotyledons</taxon>
        <taxon>Gunneridae</taxon>
        <taxon>Pentapetalae</taxon>
        <taxon>rosids</taxon>
        <taxon>fabids</taxon>
        <taxon>Fabales</taxon>
        <taxon>Fabaceae</taxon>
        <taxon>Papilionoideae</taxon>
        <taxon>50 kb inversion clade</taxon>
        <taxon>NPAAA clade</taxon>
        <taxon>indigoferoid/millettioid clade</taxon>
        <taxon>Abreae</taxon>
        <taxon>Abrus</taxon>
    </lineage>
</organism>
<dbReference type="InterPro" id="IPR026057">
    <property type="entry name" value="TBL_C"/>
</dbReference>
<evidence type="ECO:0000313" key="11">
    <source>
        <dbReference type="RefSeq" id="XP_027342958.1"/>
    </source>
</evidence>
<dbReference type="GO" id="GO:0016413">
    <property type="term" value="F:O-acetyltransferase activity"/>
    <property type="evidence" value="ECO:0007669"/>
    <property type="project" value="InterPro"/>
</dbReference>
<evidence type="ECO:0000256" key="4">
    <source>
        <dbReference type="ARBA" id="ARBA00022968"/>
    </source>
</evidence>
<keyword evidence="6 7" id="KW-0472">Membrane</keyword>
<dbReference type="PANTHER" id="PTHR32285:SF58">
    <property type="entry name" value="PROTEIN TRICHOME BIREFRINGENCE-LIKE 41"/>
    <property type="match status" value="1"/>
</dbReference>
<dbReference type="RefSeq" id="XP_027342958.1">
    <property type="nucleotide sequence ID" value="XM_027487157.1"/>
</dbReference>
<dbReference type="OrthoDB" id="630188at2759"/>
<sequence length="361" mass="41585">MGLSCVRHFSSDLSIFFFIIFSLVFGLVLEVNGESLDSKQCDLFSGRWVKDETYPLYQLAMCPVTEKGFRCESNGRRDHTYTHYRWQPSACNLLRFDGRDFLEKMRGKSIMFVGDSLSRNQWYSLICMLHSAVPNASYTQCRVGKVSTFTFTEYEVNVMIHRNVYLVDLVQEKFGKVLKLDSIDQASKWWKGIDMLIFNTWHWWNRKGLTQIWDYIQVGSKIVKDMDRMKAYEEALKTWAAWVDANVDPRKVRVFFQGTSPTHFDGKDWNKPNESCNGQQTPLPGSTYPAGLPPALGVLKNVLSRMKKPVTLLDITTLSQLRIDGHPSIYFGDVGSTGSDCIHWCLPGIPDTWNQIFYNLI</sequence>
<reference evidence="11" key="2">
    <citation type="submission" date="2025-08" db="UniProtKB">
        <authorList>
            <consortium name="RefSeq"/>
        </authorList>
    </citation>
    <scope>IDENTIFICATION</scope>
    <source>
        <tissue evidence="11">Young leaves</tissue>
    </source>
</reference>
<evidence type="ECO:0000313" key="10">
    <source>
        <dbReference type="Proteomes" id="UP000694853"/>
    </source>
</evidence>